<name>A0A8H4W357_9HELO</name>
<dbReference type="OrthoDB" id="5326346at2759"/>
<sequence length="426" mass="47712">MASKGNPQTKSDVKKLPVESLTIDPDGDLVLIFTDDSQNKCWWTLEKTEFGLINQSHFEKIFSVSAKNKAKSRDARAREVRILVSSKCMSMASPVFKAMLNRDNFREGHDLSKGKAEVPLPEDNFPAFKILLDIIHYRGREVPKAVDIDIITHIAILADKYQLIQPVQPFADLWLVELRKSLPTFFTPNVVLWLSISWVFKFPIEFKQMTQIMQKGRDGCLGSHDPGDTLEGLPVPSRLFGKSVYNIPLYSYTHKFQVILEEHREKTVSEASSVVTTLIEKYLKSVQPICSSTFSGNSHINREKQHACDCLMLGSLQNRVATQSVFGNAYFKPIDVFTRAASCSVEEILTYVRGTHPMALCDNFVPANPTAKLPSAPAPVLAPTRTSVFGAYPLPPPFSHGVKESIIEQIDAIEARIVGLNLEDFQ</sequence>
<dbReference type="InterPro" id="IPR011333">
    <property type="entry name" value="SKP1/BTB/POZ_sf"/>
</dbReference>
<dbReference type="Gene3D" id="3.30.710.10">
    <property type="entry name" value="Potassium Channel Kv1.1, Chain A"/>
    <property type="match status" value="1"/>
</dbReference>
<proteinExistence type="predicted"/>
<organism evidence="2 3">
    <name type="scientific">Cudoniella acicularis</name>
    <dbReference type="NCBI Taxonomy" id="354080"/>
    <lineage>
        <taxon>Eukaryota</taxon>
        <taxon>Fungi</taxon>
        <taxon>Dikarya</taxon>
        <taxon>Ascomycota</taxon>
        <taxon>Pezizomycotina</taxon>
        <taxon>Leotiomycetes</taxon>
        <taxon>Helotiales</taxon>
        <taxon>Tricladiaceae</taxon>
        <taxon>Cudoniella</taxon>
    </lineage>
</organism>
<protein>
    <recommendedName>
        <fullName evidence="1">BTB domain-containing protein</fullName>
    </recommendedName>
</protein>
<evidence type="ECO:0000313" key="3">
    <source>
        <dbReference type="Proteomes" id="UP000566819"/>
    </source>
</evidence>
<dbReference type="Pfam" id="PF00651">
    <property type="entry name" value="BTB"/>
    <property type="match status" value="1"/>
</dbReference>
<accession>A0A8H4W357</accession>
<comment type="caution">
    <text evidence="2">The sequence shown here is derived from an EMBL/GenBank/DDBJ whole genome shotgun (WGS) entry which is preliminary data.</text>
</comment>
<gene>
    <name evidence="2" type="ORF">G7Y89_g8874</name>
</gene>
<evidence type="ECO:0000259" key="1">
    <source>
        <dbReference type="Pfam" id="PF00651"/>
    </source>
</evidence>
<dbReference type="InterPro" id="IPR000210">
    <property type="entry name" value="BTB/POZ_dom"/>
</dbReference>
<keyword evidence="3" id="KW-1185">Reference proteome</keyword>
<evidence type="ECO:0000313" key="2">
    <source>
        <dbReference type="EMBL" id="KAF4629279.1"/>
    </source>
</evidence>
<dbReference type="AlphaFoldDB" id="A0A8H4W357"/>
<dbReference type="CDD" id="cd18186">
    <property type="entry name" value="BTB_POZ_ZBTB_KLHL-like"/>
    <property type="match status" value="1"/>
</dbReference>
<dbReference type="EMBL" id="JAAMPI010000698">
    <property type="protein sequence ID" value="KAF4629279.1"/>
    <property type="molecule type" value="Genomic_DNA"/>
</dbReference>
<reference evidence="2 3" key="1">
    <citation type="submission" date="2020-03" db="EMBL/GenBank/DDBJ databases">
        <title>Draft Genome Sequence of Cudoniella acicularis.</title>
        <authorList>
            <person name="Buettner E."/>
            <person name="Kellner H."/>
        </authorList>
    </citation>
    <scope>NUCLEOTIDE SEQUENCE [LARGE SCALE GENOMIC DNA]</scope>
    <source>
        <strain evidence="2 3">DSM 108380</strain>
    </source>
</reference>
<dbReference type="SUPFAM" id="SSF54695">
    <property type="entry name" value="POZ domain"/>
    <property type="match status" value="1"/>
</dbReference>
<dbReference type="Proteomes" id="UP000566819">
    <property type="component" value="Unassembled WGS sequence"/>
</dbReference>
<feature type="domain" description="BTB" evidence="1">
    <location>
        <begin position="81"/>
        <end position="163"/>
    </location>
</feature>